<dbReference type="EMBL" id="VOOS01000001">
    <property type="protein sequence ID" value="TXB66862.1"/>
    <property type="molecule type" value="Genomic_DNA"/>
</dbReference>
<proteinExistence type="predicted"/>
<dbReference type="Pfam" id="PF14237">
    <property type="entry name" value="GYF_2"/>
    <property type="match status" value="1"/>
</dbReference>
<accession>A0A5C6RZR7</accession>
<sequence length="170" mass="20378">MINNKKYFIVIDNKQEGPFTKEELIAKSIRITDETLVWSKGFPDWKKAKEVDDLMSLLISVPPPIPSVSKSEKVEVEFSKKVEVEVSKKEKDYSDFKRKFAINFKREAIIIIMIFALDFLLYILVYWEPLRNRLHNDVIWFFRNPFPFFFSAWSIRLVYVVIKWLNRYAK</sequence>
<reference evidence="3 4" key="1">
    <citation type="submission" date="2019-08" db="EMBL/GenBank/DDBJ databases">
        <title>Genome of Vicingus serpentipes NCIMB 15042.</title>
        <authorList>
            <person name="Bowman J.P."/>
        </authorList>
    </citation>
    <scope>NUCLEOTIDE SEQUENCE [LARGE SCALE GENOMIC DNA]</scope>
    <source>
        <strain evidence="3 4">NCIMB 15042</strain>
    </source>
</reference>
<name>A0A5C6RZR7_9FLAO</name>
<keyword evidence="4" id="KW-1185">Reference proteome</keyword>
<keyword evidence="1" id="KW-0472">Membrane</keyword>
<evidence type="ECO:0000313" key="3">
    <source>
        <dbReference type="EMBL" id="TXB66862.1"/>
    </source>
</evidence>
<feature type="transmembrane region" description="Helical" evidence="1">
    <location>
        <begin position="147"/>
        <end position="165"/>
    </location>
</feature>
<comment type="caution">
    <text evidence="3">The sequence shown here is derived from an EMBL/GenBank/DDBJ whole genome shotgun (WGS) entry which is preliminary data.</text>
</comment>
<evidence type="ECO:0000256" key="1">
    <source>
        <dbReference type="SAM" id="Phobius"/>
    </source>
</evidence>
<feature type="transmembrane region" description="Helical" evidence="1">
    <location>
        <begin position="108"/>
        <end position="127"/>
    </location>
</feature>
<keyword evidence="1" id="KW-1133">Transmembrane helix</keyword>
<evidence type="ECO:0000259" key="2">
    <source>
        <dbReference type="Pfam" id="PF14237"/>
    </source>
</evidence>
<dbReference type="OrthoDB" id="9764015at2"/>
<dbReference type="Proteomes" id="UP000321721">
    <property type="component" value="Unassembled WGS sequence"/>
</dbReference>
<dbReference type="RefSeq" id="WP_147097876.1">
    <property type="nucleotide sequence ID" value="NZ_VOOS01000001.1"/>
</dbReference>
<organism evidence="3 4">
    <name type="scientific">Vicingus serpentipes</name>
    <dbReference type="NCBI Taxonomy" id="1926625"/>
    <lineage>
        <taxon>Bacteria</taxon>
        <taxon>Pseudomonadati</taxon>
        <taxon>Bacteroidota</taxon>
        <taxon>Flavobacteriia</taxon>
        <taxon>Flavobacteriales</taxon>
        <taxon>Vicingaceae</taxon>
        <taxon>Vicingus</taxon>
    </lineage>
</organism>
<evidence type="ECO:0000313" key="4">
    <source>
        <dbReference type="Proteomes" id="UP000321721"/>
    </source>
</evidence>
<feature type="domain" description="GYF" evidence="2">
    <location>
        <begin position="7"/>
        <end position="54"/>
    </location>
</feature>
<keyword evidence="1" id="KW-0812">Transmembrane</keyword>
<gene>
    <name evidence="3" type="ORF">FRY74_01365</name>
</gene>
<dbReference type="InterPro" id="IPR025640">
    <property type="entry name" value="GYF_2"/>
</dbReference>
<dbReference type="AlphaFoldDB" id="A0A5C6RZR7"/>
<protein>
    <submittedName>
        <fullName evidence="3">DUF4339 domain-containing protein</fullName>
    </submittedName>
</protein>